<evidence type="ECO:0000313" key="5">
    <source>
        <dbReference type="Proteomes" id="UP000504882"/>
    </source>
</evidence>
<feature type="transmembrane region" description="Helical" evidence="2">
    <location>
        <begin position="101"/>
        <end position="121"/>
    </location>
</feature>
<reference evidence="4 5" key="1">
    <citation type="submission" date="2019-03" db="EMBL/GenBank/DDBJ databases">
        <title>Genomic features of bacteria from cold environments.</title>
        <authorList>
            <person name="Shen L."/>
        </authorList>
    </citation>
    <scope>NUCLEOTIDE SEQUENCE [LARGE SCALE GENOMIC DNA]</scope>
    <source>
        <strain evidence="5">T3246-1</strain>
    </source>
</reference>
<dbReference type="PANTHER" id="PTHR35797">
    <property type="entry name" value="PROTEASE-RELATED"/>
    <property type="match status" value="1"/>
</dbReference>
<dbReference type="RefSeq" id="WP_133107963.1">
    <property type="nucleotide sequence ID" value="NZ_SMNA01000005.1"/>
</dbReference>
<feature type="transmembrane region" description="Helical" evidence="2">
    <location>
        <begin position="165"/>
        <end position="183"/>
    </location>
</feature>
<dbReference type="GO" id="GO:0008237">
    <property type="term" value="F:metallopeptidase activity"/>
    <property type="evidence" value="ECO:0007669"/>
    <property type="project" value="UniProtKB-KW"/>
</dbReference>
<feature type="transmembrane region" description="Helical" evidence="2">
    <location>
        <begin position="33"/>
        <end position="55"/>
    </location>
</feature>
<feature type="domain" description="CAAX prenyl protease 2/Lysostaphin resistance protein A-like" evidence="3">
    <location>
        <begin position="74"/>
        <end position="178"/>
    </location>
</feature>
<evidence type="ECO:0000313" key="4">
    <source>
        <dbReference type="EMBL" id="TDE94237.1"/>
    </source>
</evidence>
<keyword evidence="2" id="KW-0472">Membrane</keyword>
<dbReference type="InterPro" id="IPR003675">
    <property type="entry name" value="Rce1/LyrA-like_dom"/>
</dbReference>
<comment type="caution">
    <text evidence="4">The sequence shown here is derived from an EMBL/GenBank/DDBJ whole genome shotgun (WGS) entry which is preliminary data.</text>
</comment>
<evidence type="ECO:0000259" key="3">
    <source>
        <dbReference type="Pfam" id="PF02517"/>
    </source>
</evidence>
<dbReference type="InterPro" id="IPR042150">
    <property type="entry name" value="MmRce1-like"/>
</dbReference>
<feature type="transmembrane region" description="Helical" evidence="2">
    <location>
        <begin position="67"/>
        <end position="89"/>
    </location>
</feature>
<accession>A0ABY2E5W5</accession>
<protein>
    <submittedName>
        <fullName evidence="4">CPBP family intramembrane metalloprotease</fullName>
    </submittedName>
</protein>
<keyword evidence="4" id="KW-0378">Hydrolase</keyword>
<feature type="transmembrane region" description="Helical" evidence="2">
    <location>
        <begin position="189"/>
        <end position="210"/>
    </location>
</feature>
<feature type="transmembrane region" description="Helical" evidence="2">
    <location>
        <begin position="141"/>
        <end position="158"/>
    </location>
</feature>
<keyword evidence="5" id="KW-1185">Reference proteome</keyword>
<dbReference type="Pfam" id="PF02517">
    <property type="entry name" value="Rce1-like"/>
    <property type="match status" value="1"/>
</dbReference>
<dbReference type="Proteomes" id="UP000504882">
    <property type="component" value="Unassembled WGS sequence"/>
</dbReference>
<name>A0ABY2E5W5_9MICO</name>
<organism evidence="4 5">
    <name type="scientific">Occultella glacieicola</name>
    <dbReference type="NCBI Taxonomy" id="2518684"/>
    <lineage>
        <taxon>Bacteria</taxon>
        <taxon>Bacillati</taxon>
        <taxon>Actinomycetota</taxon>
        <taxon>Actinomycetes</taxon>
        <taxon>Micrococcales</taxon>
        <taxon>Ruaniaceae</taxon>
        <taxon>Occultella</taxon>
    </lineage>
</organism>
<evidence type="ECO:0000256" key="1">
    <source>
        <dbReference type="SAM" id="MobiDB-lite"/>
    </source>
</evidence>
<keyword evidence="2" id="KW-1133">Transmembrane helix</keyword>
<keyword evidence="4" id="KW-0482">Metalloprotease</keyword>
<evidence type="ECO:0000256" key="2">
    <source>
        <dbReference type="SAM" id="Phobius"/>
    </source>
</evidence>
<feature type="region of interest" description="Disordered" evidence="1">
    <location>
        <begin position="213"/>
        <end position="240"/>
    </location>
</feature>
<dbReference type="PANTHER" id="PTHR35797:SF1">
    <property type="entry name" value="PROTEASE"/>
    <property type="match status" value="1"/>
</dbReference>
<keyword evidence="4" id="KW-0645">Protease</keyword>
<proteinExistence type="predicted"/>
<sequence>MIGGFGPSLAALVQRLRGIRTPRSARVSRIARWLPAAALLGAAPAVIAAVAGPLFGAPALTMDDVTATFAGSGLLQFLLIATVAGPLAEEFGWRGYLQPRLRVRLSPVATAGVLGTVWALWHLPLFLLTGTWQSTLGPVEGLGFLVSMVPMSLTYWFISERLRGGVPAAVVMHYAGNVALSLLPFTALAGGLCFLVGVLGIAAALLVAVARTPAAPPGDRPANRTVPTGLNGRRRTSPSA</sequence>
<keyword evidence="2" id="KW-0812">Transmembrane</keyword>
<gene>
    <name evidence="4" type="ORF">EXU48_12450</name>
</gene>
<dbReference type="EMBL" id="SMNA01000005">
    <property type="protein sequence ID" value="TDE94237.1"/>
    <property type="molecule type" value="Genomic_DNA"/>
</dbReference>